<dbReference type="InterPro" id="IPR023346">
    <property type="entry name" value="Lysozyme-like_dom_sf"/>
</dbReference>
<keyword evidence="14" id="KW-1185">Reference proteome</keyword>
<comment type="subcellular location">
    <subcellularLocation>
        <location evidence="11">Cell inner membrane</location>
        <topology evidence="11">Single-pass membrane protein</topology>
    </subcellularLocation>
</comment>
<dbReference type="InterPro" id="IPR011812">
    <property type="entry name" value="Pep_trsgly"/>
</dbReference>
<dbReference type="UniPathway" id="UPA00219"/>
<protein>
    <recommendedName>
        <fullName evidence="11">Biosynthetic peptidoglycan transglycosylase</fullName>
        <ecNumber evidence="11">2.4.99.28</ecNumber>
    </recommendedName>
    <alternativeName>
        <fullName evidence="11">Glycan polymerase</fullName>
    </alternativeName>
    <alternativeName>
        <fullName evidence="11">Peptidoglycan glycosyltransferase MtgA</fullName>
        <shortName evidence="11">PGT</shortName>
    </alternativeName>
</protein>
<evidence type="ECO:0000259" key="12">
    <source>
        <dbReference type="Pfam" id="PF00912"/>
    </source>
</evidence>
<dbReference type="Proteomes" id="UP000572377">
    <property type="component" value="Unassembled WGS sequence"/>
</dbReference>
<gene>
    <name evidence="11 13" type="primary">mtgA</name>
    <name evidence="13" type="ORF">HMH01_02980</name>
</gene>
<comment type="pathway">
    <text evidence="11">Cell wall biogenesis; peptidoglycan biosynthesis.</text>
</comment>
<evidence type="ECO:0000256" key="3">
    <source>
        <dbReference type="ARBA" id="ARBA00022676"/>
    </source>
</evidence>
<keyword evidence="6 11" id="KW-0133">Cell shape</keyword>
<evidence type="ECO:0000256" key="11">
    <source>
        <dbReference type="HAMAP-Rule" id="MF_00766"/>
    </source>
</evidence>
<dbReference type="HAMAP" id="MF_00766">
    <property type="entry name" value="PGT_MtgA"/>
    <property type="match status" value="1"/>
</dbReference>
<organism evidence="13 14">
    <name type="scientific">Halovulum dunhuangense</name>
    <dbReference type="NCBI Taxonomy" id="1505036"/>
    <lineage>
        <taxon>Bacteria</taxon>
        <taxon>Pseudomonadati</taxon>
        <taxon>Pseudomonadota</taxon>
        <taxon>Alphaproteobacteria</taxon>
        <taxon>Rhodobacterales</taxon>
        <taxon>Paracoccaceae</taxon>
        <taxon>Halovulum</taxon>
    </lineage>
</organism>
<comment type="catalytic activity">
    <reaction evidence="11">
        <text>[GlcNAc-(1-&gt;4)-Mur2Ac(oyl-L-Ala-gamma-D-Glu-L-Lys-D-Ala-D-Ala)](n)-di-trans,octa-cis-undecaprenyl diphosphate + beta-D-GlcNAc-(1-&gt;4)-Mur2Ac(oyl-L-Ala-gamma-D-Glu-L-Lys-D-Ala-D-Ala)-di-trans,octa-cis-undecaprenyl diphosphate = [GlcNAc-(1-&gt;4)-Mur2Ac(oyl-L-Ala-gamma-D-Glu-L-Lys-D-Ala-D-Ala)](n+1)-di-trans,octa-cis-undecaprenyl diphosphate + di-trans,octa-cis-undecaprenyl diphosphate + H(+)</text>
        <dbReference type="Rhea" id="RHEA:23708"/>
        <dbReference type="Rhea" id="RHEA-COMP:9602"/>
        <dbReference type="Rhea" id="RHEA-COMP:9603"/>
        <dbReference type="ChEBI" id="CHEBI:15378"/>
        <dbReference type="ChEBI" id="CHEBI:58405"/>
        <dbReference type="ChEBI" id="CHEBI:60033"/>
        <dbReference type="ChEBI" id="CHEBI:78435"/>
        <dbReference type="EC" id="2.4.99.28"/>
    </reaction>
</comment>
<keyword evidence="9 11" id="KW-0472">Membrane</keyword>
<keyword evidence="1 11" id="KW-1003">Cell membrane</keyword>
<evidence type="ECO:0000313" key="14">
    <source>
        <dbReference type="Proteomes" id="UP000572377"/>
    </source>
</evidence>
<name>A0A849KQP2_9RHOB</name>
<evidence type="ECO:0000256" key="6">
    <source>
        <dbReference type="ARBA" id="ARBA00022960"/>
    </source>
</evidence>
<dbReference type="SUPFAM" id="SSF53955">
    <property type="entry name" value="Lysozyme-like"/>
    <property type="match status" value="1"/>
</dbReference>
<dbReference type="GO" id="GO:0009252">
    <property type="term" value="P:peptidoglycan biosynthetic process"/>
    <property type="evidence" value="ECO:0007669"/>
    <property type="project" value="UniProtKB-UniRule"/>
</dbReference>
<reference evidence="13 14" key="1">
    <citation type="submission" date="2020-05" db="EMBL/GenBank/DDBJ databases">
        <title>Gimesia benthica sp. nov., a novel planctomycete isolated from a deep-sea water sample of the Northwest Indian Ocean.</title>
        <authorList>
            <person name="Wang J."/>
            <person name="Ruan C."/>
            <person name="Song L."/>
            <person name="Zhu Y."/>
            <person name="Li A."/>
            <person name="Zheng X."/>
            <person name="Wang L."/>
            <person name="Lu Z."/>
            <person name="Huang Y."/>
            <person name="Du W."/>
            <person name="Zhou Y."/>
            <person name="Huang L."/>
            <person name="Dai X."/>
        </authorList>
    </citation>
    <scope>NUCLEOTIDE SEQUENCE [LARGE SCALE GENOMIC DNA]</scope>
    <source>
        <strain evidence="13 14">YYQ-30</strain>
    </source>
</reference>
<accession>A0A849KQP2</accession>
<proteinExistence type="inferred from homology"/>
<keyword evidence="8 11" id="KW-1133">Transmembrane helix</keyword>
<sequence length="221" mass="24250">MKPLRLMRRLLRRSAKPVAIGLAAVVALVLILRFVPPVTNLYQLSESWRLGGIERDWVALRSLPSHVPLSAAAAEDANFCVHWGFDLDAIRTAVAGGARRGASTVSQQTAKNVFLWQDRSWVRKGLEVGFTVLIEALWSKRRIMEVYLNVAEFDEGVFGIEAAARHYYGVAAADLSRAQAARLMAVLPDPKRRSPAASGRSRQIAQGADTLAVDGRGFCLL</sequence>
<keyword evidence="7 11" id="KW-0573">Peptidoglycan synthesis</keyword>
<evidence type="ECO:0000256" key="4">
    <source>
        <dbReference type="ARBA" id="ARBA00022679"/>
    </source>
</evidence>
<comment type="function">
    <text evidence="11">Peptidoglycan polymerase that catalyzes glycan chain elongation from lipid-linked precursors.</text>
</comment>
<dbReference type="AlphaFoldDB" id="A0A849KQP2"/>
<feature type="domain" description="Glycosyl transferase family 51" evidence="12">
    <location>
        <begin position="53"/>
        <end position="198"/>
    </location>
</feature>
<keyword evidence="5 11" id="KW-0812">Transmembrane</keyword>
<keyword evidence="4 11" id="KW-0808">Transferase</keyword>
<dbReference type="Gene3D" id="1.10.3810.10">
    <property type="entry name" value="Biosynthetic peptidoglycan transglycosylase-like"/>
    <property type="match status" value="1"/>
</dbReference>
<comment type="caution">
    <text evidence="13">The sequence shown here is derived from an EMBL/GenBank/DDBJ whole genome shotgun (WGS) entry which is preliminary data.</text>
</comment>
<evidence type="ECO:0000256" key="5">
    <source>
        <dbReference type="ARBA" id="ARBA00022692"/>
    </source>
</evidence>
<evidence type="ECO:0000256" key="7">
    <source>
        <dbReference type="ARBA" id="ARBA00022984"/>
    </source>
</evidence>
<evidence type="ECO:0000256" key="8">
    <source>
        <dbReference type="ARBA" id="ARBA00022989"/>
    </source>
</evidence>
<dbReference type="GO" id="GO:0071555">
    <property type="term" value="P:cell wall organization"/>
    <property type="evidence" value="ECO:0007669"/>
    <property type="project" value="UniProtKB-KW"/>
</dbReference>
<dbReference type="GO" id="GO:0009274">
    <property type="term" value="C:peptidoglycan-based cell wall"/>
    <property type="evidence" value="ECO:0007669"/>
    <property type="project" value="InterPro"/>
</dbReference>
<dbReference type="EMBL" id="JABFBC010000001">
    <property type="protein sequence ID" value="NNU79393.1"/>
    <property type="molecule type" value="Genomic_DNA"/>
</dbReference>
<keyword evidence="10 11" id="KW-0961">Cell wall biogenesis/degradation</keyword>
<dbReference type="GO" id="GO:0008955">
    <property type="term" value="F:peptidoglycan glycosyltransferase activity"/>
    <property type="evidence" value="ECO:0007669"/>
    <property type="project" value="UniProtKB-UniRule"/>
</dbReference>
<dbReference type="PANTHER" id="PTHR30400">
    <property type="entry name" value="MONOFUNCTIONAL BIOSYNTHETIC PEPTIDOGLYCAN TRANSGLYCOSYLASE"/>
    <property type="match status" value="1"/>
</dbReference>
<dbReference type="GO" id="GO:0016763">
    <property type="term" value="F:pentosyltransferase activity"/>
    <property type="evidence" value="ECO:0007669"/>
    <property type="project" value="InterPro"/>
</dbReference>
<dbReference type="PANTHER" id="PTHR30400:SF0">
    <property type="entry name" value="BIOSYNTHETIC PEPTIDOGLYCAN TRANSGLYCOSYLASE"/>
    <property type="match status" value="1"/>
</dbReference>
<dbReference type="GO" id="GO:0005886">
    <property type="term" value="C:plasma membrane"/>
    <property type="evidence" value="ECO:0007669"/>
    <property type="project" value="UniProtKB-SubCell"/>
</dbReference>
<dbReference type="Pfam" id="PF00912">
    <property type="entry name" value="Transgly"/>
    <property type="match status" value="1"/>
</dbReference>
<dbReference type="InterPro" id="IPR036950">
    <property type="entry name" value="PBP_transglycosylase"/>
</dbReference>
<evidence type="ECO:0000256" key="10">
    <source>
        <dbReference type="ARBA" id="ARBA00023316"/>
    </source>
</evidence>
<dbReference type="EC" id="2.4.99.28" evidence="11"/>
<dbReference type="InterPro" id="IPR001264">
    <property type="entry name" value="Glyco_trans_51"/>
</dbReference>
<dbReference type="GO" id="GO:0008360">
    <property type="term" value="P:regulation of cell shape"/>
    <property type="evidence" value="ECO:0007669"/>
    <property type="project" value="UniProtKB-KW"/>
</dbReference>
<evidence type="ECO:0000313" key="13">
    <source>
        <dbReference type="EMBL" id="NNU79393.1"/>
    </source>
</evidence>
<dbReference type="NCBIfam" id="TIGR02070">
    <property type="entry name" value="mono_pep_trsgly"/>
    <property type="match status" value="1"/>
</dbReference>
<evidence type="ECO:0000256" key="2">
    <source>
        <dbReference type="ARBA" id="ARBA00022519"/>
    </source>
</evidence>
<keyword evidence="2 11" id="KW-0997">Cell inner membrane</keyword>
<keyword evidence="3 11" id="KW-0328">Glycosyltransferase</keyword>
<evidence type="ECO:0000256" key="1">
    <source>
        <dbReference type="ARBA" id="ARBA00022475"/>
    </source>
</evidence>
<evidence type="ECO:0000256" key="9">
    <source>
        <dbReference type="ARBA" id="ARBA00023136"/>
    </source>
</evidence>
<comment type="similarity">
    <text evidence="11">Belongs to the glycosyltransferase 51 family.</text>
</comment>